<comment type="similarity">
    <text evidence="1">Belongs to the taxilin family.</text>
</comment>
<feature type="compositionally biased region" description="Basic and acidic residues" evidence="3">
    <location>
        <begin position="351"/>
        <end position="361"/>
    </location>
</feature>
<evidence type="ECO:0008006" key="6">
    <source>
        <dbReference type="Google" id="ProtNLM"/>
    </source>
</evidence>
<keyword evidence="2" id="KW-0175">Coiled coil</keyword>
<evidence type="ECO:0000256" key="3">
    <source>
        <dbReference type="SAM" id="MobiDB-lite"/>
    </source>
</evidence>
<evidence type="ECO:0000313" key="4">
    <source>
        <dbReference type="EMBL" id="KAG2401769.1"/>
    </source>
</evidence>
<feature type="compositionally biased region" description="Basic and acidic residues" evidence="3">
    <location>
        <begin position="35"/>
        <end position="46"/>
    </location>
</feature>
<feature type="coiled-coil region" evidence="2">
    <location>
        <begin position="148"/>
        <end position="252"/>
    </location>
</feature>
<feature type="compositionally biased region" description="Low complexity" evidence="3">
    <location>
        <begin position="362"/>
        <end position="373"/>
    </location>
</feature>
<reference evidence="4 5" key="1">
    <citation type="submission" date="2020-05" db="EMBL/GenBank/DDBJ databases">
        <title>Vigna angularis (adzuki bean) Var. LongXiaoDou No. 4 denovo assembly.</title>
        <authorList>
            <person name="Xiang H."/>
        </authorList>
    </citation>
    <scope>NUCLEOTIDE SEQUENCE [LARGE SCALE GENOMIC DNA]</scope>
    <source>
        <tissue evidence="4">Leaf</tissue>
    </source>
</reference>
<evidence type="ECO:0000256" key="1">
    <source>
        <dbReference type="ARBA" id="ARBA00009550"/>
    </source>
</evidence>
<accession>A0A8T0KRF0</accession>
<feature type="compositionally biased region" description="Low complexity" evidence="3">
    <location>
        <begin position="21"/>
        <end position="34"/>
    </location>
</feature>
<organism evidence="4 5">
    <name type="scientific">Phaseolus angularis</name>
    <name type="common">Azuki bean</name>
    <name type="synonym">Vigna angularis</name>
    <dbReference type="NCBI Taxonomy" id="3914"/>
    <lineage>
        <taxon>Eukaryota</taxon>
        <taxon>Viridiplantae</taxon>
        <taxon>Streptophyta</taxon>
        <taxon>Embryophyta</taxon>
        <taxon>Tracheophyta</taxon>
        <taxon>Spermatophyta</taxon>
        <taxon>Magnoliopsida</taxon>
        <taxon>eudicotyledons</taxon>
        <taxon>Gunneridae</taxon>
        <taxon>Pentapetalae</taxon>
        <taxon>rosids</taxon>
        <taxon>fabids</taxon>
        <taxon>Fabales</taxon>
        <taxon>Fabaceae</taxon>
        <taxon>Papilionoideae</taxon>
        <taxon>50 kb inversion clade</taxon>
        <taxon>NPAAA clade</taxon>
        <taxon>indigoferoid/millettioid clade</taxon>
        <taxon>Phaseoleae</taxon>
        <taxon>Vigna</taxon>
    </lineage>
</organism>
<feature type="region of interest" description="Disordered" evidence="3">
    <location>
        <begin position="101"/>
        <end position="120"/>
    </location>
</feature>
<dbReference type="EMBL" id="JABFOF010000003">
    <property type="protein sequence ID" value="KAG2401769.1"/>
    <property type="molecule type" value="Genomic_DNA"/>
</dbReference>
<dbReference type="Proteomes" id="UP000743370">
    <property type="component" value="Unassembled WGS sequence"/>
</dbReference>
<dbReference type="PANTHER" id="PTHR16127:SF13">
    <property type="entry name" value="GH01188P"/>
    <property type="match status" value="1"/>
</dbReference>
<dbReference type="GO" id="GO:0019905">
    <property type="term" value="F:syntaxin binding"/>
    <property type="evidence" value="ECO:0007669"/>
    <property type="project" value="InterPro"/>
</dbReference>
<name>A0A8T0KRF0_PHAAN</name>
<feature type="region of interest" description="Disordered" evidence="3">
    <location>
        <begin position="351"/>
        <end position="373"/>
    </location>
</feature>
<evidence type="ECO:0000313" key="5">
    <source>
        <dbReference type="Proteomes" id="UP000743370"/>
    </source>
</evidence>
<dbReference type="Pfam" id="PF09728">
    <property type="entry name" value="Taxilin"/>
    <property type="match status" value="1"/>
</dbReference>
<comment type="caution">
    <text evidence="4">The sequence shown here is derived from an EMBL/GenBank/DDBJ whole genome shotgun (WGS) entry which is preliminary data.</text>
</comment>
<gene>
    <name evidence="4" type="ORF">HKW66_Vig0191940</name>
</gene>
<evidence type="ECO:0000256" key="2">
    <source>
        <dbReference type="SAM" id="Coils"/>
    </source>
</evidence>
<sequence length="373" mass="42769">MQNSDANQLPEVDSLPDGFVESTTEPLAPATPTPEQEKPLNSYKDDDSSDLIHSNELSNDIGAKEFQTNHALSFDALDCSVEISSSSCMQQNEGVQITPPVAVSVPESPPSRCCEETGEKRKSAKRTLKSEKELLEFTLNYQQVLAERDAALAVRDKLESLCRELQRQNKMLMDVSNKLEERKDECLSQLKENDMLRNKLKQLAEQYELSEQQYAQKLKQKSLELQLSDLKIKQHEEKLIQEQSQIKLYAEQVSQLLATEKSLRLQLTTDGEKFQQFQEALSKSNEIFETFKQEIEKMAKSIKELKKENQFLKSKSEKSDVTLIELVDERERLKKQLEKTKNQKEKLESLCRSLQAERKQNSSENKSNSSVQT</sequence>
<feature type="region of interest" description="Disordered" evidence="3">
    <location>
        <begin position="1"/>
        <end position="56"/>
    </location>
</feature>
<dbReference type="PANTHER" id="PTHR16127">
    <property type="entry name" value="TAXILIN"/>
    <property type="match status" value="1"/>
</dbReference>
<protein>
    <recommendedName>
        <fullName evidence="6">Alpha-taxilin</fullName>
    </recommendedName>
</protein>
<proteinExistence type="inferred from homology"/>
<dbReference type="InterPro" id="IPR026183">
    <property type="entry name" value="Taxilin_fam"/>
</dbReference>
<dbReference type="AlphaFoldDB" id="A0A8T0KRF0"/>